<evidence type="ECO:0000313" key="3">
    <source>
        <dbReference type="EMBL" id="KTD85182.1"/>
    </source>
</evidence>
<feature type="transmembrane region" description="Helical" evidence="1">
    <location>
        <begin position="12"/>
        <end position="41"/>
    </location>
</feature>
<gene>
    <name evidence="3" type="ORF">UQ64_21315</name>
</gene>
<feature type="transmembrane region" description="Helical" evidence="1">
    <location>
        <begin position="53"/>
        <end position="73"/>
    </location>
</feature>
<evidence type="ECO:0000313" key="4">
    <source>
        <dbReference type="Proteomes" id="UP000054709"/>
    </source>
</evidence>
<dbReference type="InterPro" id="IPR014529">
    <property type="entry name" value="UCP026631"/>
</dbReference>
<evidence type="ECO:0000259" key="2">
    <source>
        <dbReference type="Pfam" id="PF03703"/>
    </source>
</evidence>
<feature type="transmembrane region" description="Helical" evidence="1">
    <location>
        <begin position="381"/>
        <end position="398"/>
    </location>
</feature>
<organism evidence="3 4">
    <name type="scientific">Paenibacillus etheri</name>
    <dbReference type="NCBI Taxonomy" id="1306852"/>
    <lineage>
        <taxon>Bacteria</taxon>
        <taxon>Bacillati</taxon>
        <taxon>Bacillota</taxon>
        <taxon>Bacilli</taxon>
        <taxon>Bacillales</taxon>
        <taxon>Paenibacillaceae</taxon>
        <taxon>Paenibacillus</taxon>
    </lineage>
</organism>
<name>A0A0W1AV47_9BACL</name>
<dbReference type="Proteomes" id="UP000054709">
    <property type="component" value="Unassembled WGS sequence"/>
</dbReference>
<keyword evidence="1" id="KW-1133">Transmembrane helix</keyword>
<dbReference type="InterPro" id="IPR005182">
    <property type="entry name" value="YdbS-like_PH"/>
</dbReference>
<dbReference type="PANTHER" id="PTHR34473:SF2">
    <property type="entry name" value="UPF0699 TRANSMEMBRANE PROTEIN YDBT"/>
    <property type="match status" value="1"/>
</dbReference>
<dbReference type="Pfam" id="PF03703">
    <property type="entry name" value="bPH_2"/>
    <property type="match status" value="3"/>
</dbReference>
<keyword evidence="4" id="KW-1185">Reference proteome</keyword>
<feature type="domain" description="YdbS-like PH" evidence="2">
    <location>
        <begin position="262"/>
        <end position="334"/>
    </location>
</feature>
<reference evidence="3 4" key="1">
    <citation type="journal article" date="2015" name="Int. Biodeterior. Biodegradation">
        <title>Physiological and genetic screening methods for the isolation of methyl tert-butyl ether-degrading bacteria for bioremediation purposes.</title>
        <authorList>
            <person name="Guisado I.M."/>
            <person name="Purswani J."/>
            <person name="Gonzalez Lopez J."/>
            <person name="Pozo C."/>
        </authorList>
    </citation>
    <scope>NUCLEOTIDE SEQUENCE [LARGE SCALE GENOMIC DNA]</scope>
    <source>
        <strain evidence="3 4">SH7</strain>
    </source>
</reference>
<dbReference type="PANTHER" id="PTHR34473">
    <property type="entry name" value="UPF0699 TRANSMEMBRANE PROTEIN YDBS"/>
    <property type="match status" value="1"/>
</dbReference>
<feature type="transmembrane region" description="Helical" evidence="1">
    <location>
        <begin position="353"/>
        <end position="375"/>
    </location>
</feature>
<feature type="domain" description="YdbS-like PH" evidence="2">
    <location>
        <begin position="398"/>
        <end position="475"/>
    </location>
</feature>
<dbReference type="EMBL" id="LCZJ02000029">
    <property type="protein sequence ID" value="KTD85182.1"/>
    <property type="molecule type" value="Genomic_DNA"/>
</dbReference>
<feature type="domain" description="YdbS-like PH" evidence="2">
    <location>
        <begin position="75"/>
        <end position="142"/>
    </location>
</feature>
<feature type="transmembrane region" description="Helical" evidence="1">
    <location>
        <begin position="178"/>
        <end position="203"/>
    </location>
</feature>
<protein>
    <recommendedName>
        <fullName evidence="2">YdbS-like PH domain-containing protein</fullName>
    </recommendedName>
</protein>
<feature type="transmembrane region" description="Helical" evidence="1">
    <location>
        <begin position="223"/>
        <end position="247"/>
    </location>
</feature>
<dbReference type="AlphaFoldDB" id="A0A0W1AV47"/>
<proteinExistence type="predicted"/>
<sequence length="481" mass="55359">MSKSKNNKNKHLHPASILYFIVTAAKESVSFIWIFPLLVLFVHEQMSDQIPTVVIGVVACGFLLMMFLVIAFLKWRAFTYEIGDKVIYIRSGLFVIKKRWVTPDRIQSIDSTIRIYDHLLSTRSLTLELAGADEASITMSCISSEEEQHIRATLQMHLEIDSKDSNHESIIQLSKNDLILHSFLSPKFGIILTILSLGLLKYWDMMREVDHNTLFTYLSSWFGTNWIITTIVLILLISFVLSLLLTFGSDYHFYMKKNSKGELEIEQGLFEKKHRTISPDRIQAIQIIERPLHRLLGYVSIQAVVIRNSKDEQHEKTISILPLIKKAKASSILESFTGYEQSRDLHPLTKGATFHYIVLPFIVGLLITVPIILFVPTHYRYFASIVPVALLSLGWMEYRKMSWNQGDHYLTVQYGILSRKTVIIKRGRIQWVSIRQTTLQERKQLASIKIMIASGKENVKYSLNHIPSDAALRIYQNTLKT</sequence>
<comment type="caution">
    <text evidence="3">The sequence shown here is derived from an EMBL/GenBank/DDBJ whole genome shotgun (WGS) entry which is preliminary data.</text>
</comment>
<keyword evidence="1" id="KW-0472">Membrane</keyword>
<evidence type="ECO:0000256" key="1">
    <source>
        <dbReference type="SAM" id="Phobius"/>
    </source>
</evidence>
<keyword evidence="1" id="KW-0812">Transmembrane</keyword>
<dbReference type="OrthoDB" id="2195155at2"/>
<dbReference type="PIRSF" id="PIRSF026631">
    <property type="entry name" value="UCP026631"/>
    <property type="match status" value="1"/>
</dbReference>
<accession>A0A0W1AV47</accession>